<proteinExistence type="inferred from homology"/>
<dbReference type="Pfam" id="PF01370">
    <property type="entry name" value="Epimerase"/>
    <property type="match status" value="1"/>
</dbReference>
<dbReference type="OrthoDB" id="9811743at2"/>
<evidence type="ECO:0000256" key="3">
    <source>
        <dbReference type="SAM" id="Phobius"/>
    </source>
</evidence>
<gene>
    <name evidence="5" type="ORF">SAMN05192543_102792</name>
</gene>
<keyword evidence="3" id="KW-0812">Transmembrane</keyword>
<dbReference type="InterPro" id="IPR036291">
    <property type="entry name" value="NAD(P)-bd_dom_sf"/>
</dbReference>
<protein>
    <submittedName>
        <fullName evidence="5">dTDP-glucose 4,6-dehydratase</fullName>
    </submittedName>
</protein>
<evidence type="ECO:0000256" key="2">
    <source>
        <dbReference type="ARBA" id="ARBA00007637"/>
    </source>
</evidence>
<dbReference type="EMBL" id="FOQU01000002">
    <property type="protein sequence ID" value="SFI29352.1"/>
    <property type="molecule type" value="Genomic_DNA"/>
</dbReference>
<dbReference type="STRING" id="420953.SAMN05192543_102792"/>
<dbReference type="Proteomes" id="UP000199548">
    <property type="component" value="Unassembled WGS sequence"/>
</dbReference>
<keyword evidence="3" id="KW-1133">Transmembrane helix</keyword>
<feature type="transmembrane region" description="Helical" evidence="3">
    <location>
        <begin position="39"/>
        <end position="59"/>
    </location>
</feature>
<dbReference type="SUPFAM" id="SSF51735">
    <property type="entry name" value="NAD(P)-binding Rossmann-fold domains"/>
    <property type="match status" value="1"/>
</dbReference>
<keyword evidence="6" id="KW-1185">Reference proteome</keyword>
<organism evidence="5 6">
    <name type="scientific">Paraburkholderia megapolitana</name>
    <dbReference type="NCBI Taxonomy" id="420953"/>
    <lineage>
        <taxon>Bacteria</taxon>
        <taxon>Pseudomonadati</taxon>
        <taxon>Pseudomonadota</taxon>
        <taxon>Betaproteobacteria</taxon>
        <taxon>Burkholderiales</taxon>
        <taxon>Burkholderiaceae</taxon>
        <taxon>Paraburkholderia</taxon>
    </lineage>
</organism>
<evidence type="ECO:0000313" key="6">
    <source>
        <dbReference type="Proteomes" id="UP000199548"/>
    </source>
</evidence>
<dbReference type="AlphaFoldDB" id="A0A1I3H1B4"/>
<evidence type="ECO:0000259" key="4">
    <source>
        <dbReference type="Pfam" id="PF01370"/>
    </source>
</evidence>
<comment type="similarity">
    <text evidence="2">Belongs to the NAD(P)-dependent epimerase/dehydratase family.</text>
</comment>
<name>A0A1I3H1B4_9BURK</name>
<dbReference type="PANTHER" id="PTHR43000">
    <property type="entry name" value="DTDP-D-GLUCOSE 4,6-DEHYDRATASE-RELATED"/>
    <property type="match status" value="1"/>
</dbReference>
<dbReference type="InterPro" id="IPR001509">
    <property type="entry name" value="Epimerase_deHydtase"/>
</dbReference>
<dbReference type="RefSeq" id="WP_091010695.1">
    <property type="nucleotide sequence ID" value="NZ_CP041745.1"/>
</dbReference>
<comment type="pathway">
    <text evidence="1">Bacterial outer membrane biogenesis; LPS O-antigen biosynthesis.</text>
</comment>
<dbReference type="Gene3D" id="3.40.50.720">
    <property type="entry name" value="NAD(P)-binding Rossmann-like Domain"/>
    <property type="match status" value="1"/>
</dbReference>
<evidence type="ECO:0000313" key="5">
    <source>
        <dbReference type="EMBL" id="SFI29352.1"/>
    </source>
</evidence>
<accession>A0A1I3H1B4</accession>
<sequence>MTSPNEMQASQRPFFEIASSDFARLTAHIDCHDIDGKTILVSGATGFFGAWILALFEWLRKTRNMQFRVLAISRDPQSFKRKHPWVADAEWLQWIVGDIQDFVFPEQSVDYVIHAATDTSAAAGRSPALLLNSIVRGTERILACAKACGAKRVLLVSSGGAYGGQSVDTPRLLESSRNAPSTMEVGSAYGEGKRVMELLGAIHAHENACEVVIARCFAFVGAGLPLDGHFAIGNFIRDALTQDQIVIRGDGKGVRSYLYAADLAVWLNHLLLNGRNRGIYNVGSDHEVTIAELARQVIATLAPAKTVIVEGASNSPGAGNRYIPSIDEARSELGLDVWTALPQAILNTALWSSKNS</sequence>
<feature type="domain" description="NAD-dependent epimerase/dehydratase" evidence="4">
    <location>
        <begin position="39"/>
        <end position="283"/>
    </location>
</feature>
<keyword evidence="3" id="KW-0472">Membrane</keyword>
<evidence type="ECO:0000256" key="1">
    <source>
        <dbReference type="ARBA" id="ARBA00005125"/>
    </source>
</evidence>
<reference evidence="5 6" key="1">
    <citation type="submission" date="2016-10" db="EMBL/GenBank/DDBJ databases">
        <authorList>
            <person name="de Groot N.N."/>
        </authorList>
    </citation>
    <scope>NUCLEOTIDE SEQUENCE [LARGE SCALE GENOMIC DNA]</scope>
    <source>
        <strain evidence="5 6">LMG 23650</strain>
    </source>
</reference>